<dbReference type="STRING" id="1149755.A0A2J6RHM1"/>
<comment type="similarity">
    <text evidence="1">Belongs to the metallo-beta-lactamase superfamily.</text>
</comment>
<dbReference type="GO" id="GO:0046872">
    <property type="term" value="F:metal ion binding"/>
    <property type="evidence" value="ECO:0007669"/>
    <property type="project" value="UniProtKB-KW"/>
</dbReference>
<dbReference type="PANTHER" id="PTHR42978:SF5">
    <property type="entry name" value="METALLO-BETA-LACTAMASE DOMAIN-CONTAINING PROTEIN"/>
    <property type="match status" value="1"/>
</dbReference>
<dbReference type="PANTHER" id="PTHR42978">
    <property type="entry name" value="QUORUM-QUENCHING LACTONASE YTNP-RELATED-RELATED"/>
    <property type="match status" value="1"/>
</dbReference>
<dbReference type="Proteomes" id="UP000235786">
    <property type="component" value="Unassembled WGS sequence"/>
</dbReference>
<dbReference type="InterPro" id="IPR051013">
    <property type="entry name" value="MBL_superfamily_lactonases"/>
</dbReference>
<evidence type="ECO:0000256" key="1">
    <source>
        <dbReference type="ARBA" id="ARBA00007749"/>
    </source>
</evidence>
<accession>A0A2J6RHM1</accession>
<proteinExistence type="inferred from homology"/>
<feature type="domain" description="Metallo-beta-lactamase" evidence="5">
    <location>
        <begin position="53"/>
        <end position="258"/>
    </location>
</feature>
<keyword evidence="4" id="KW-0862">Zinc</keyword>
<protein>
    <submittedName>
        <fullName evidence="6">Metallo-hydrolase/oxidoreductase</fullName>
    </submittedName>
</protein>
<evidence type="ECO:0000256" key="2">
    <source>
        <dbReference type="ARBA" id="ARBA00022723"/>
    </source>
</evidence>
<reference evidence="6 7" key="1">
    <citation type="submission" date="2016-04" db="EMBL/GenBank/DDBJ databases">
        <title>A degradative enzymes factory behind the ericoid mycorrhizal symbiosis.</title>
        <authorList>
            <consortium name="DOE Joint Genome Institute"/>
            <person name="Martino E."/>
            <person name="Morin E."/>
            <person name="Grelet G."/>
            <person name="Kuo A."/>
            <person name="Kohler A."/>
            <person name="Daghino S."/>
            <person name="Barry K."/>
            <person name="Choi C."/>
            <person name="Cichocki N."/>
            <person name="Clum A."/>
            <person name="Copeland A."/>
            <person name="Hainaut M."/>
            <person name="Haridas S."/>
            <person name="Labutti K."/>
            <person name="Lindquist E."/>
            <person name="Lipzen A."/>
            <person name="Khouja H.-R."/>
            <person name="Murat C."/>
            <person name="Ohm R."/>
            <person name="Olson A."/>
            <person name="Spatafora J."/>
            <person name="Veneault-Fourrey C."/>
            <person name="Henrissat B."/>
            <person name="Grigoriev I."/>
            <person name="Martin F."/>
            <person name="Perotto S."/>
        </authorList>
    </citation>
    <scope>NUCLEOTIDE SEQUENCE [LARGE SCALE GENOMIC DNA]</scope>
    <source>
        <strain evidence="6 7">F</strain>
    </source>
</reference>
<gene>
    <name evidence="6" type="ORF">L207DRAFT_430821</name>
</gene>
<evidence type="ECO:0000256" key="4">
    <source>
        <dbReference type="ARBA" id="ARBA00022833"/>
    </source>
</evidence>
<dbReference type="Pfam" id="PF00753">
    <property type="entry name" value="Lactamase_B"/>
    <property type="match status" value="1"/>
</dbReference>
<dbReference type="AlphaFoldDB" id="A0A2J6RHM1"/>
<keyword evidence="7" id="KW-1185">Reference proteome</keyword>
<dbReference type="OrthoDB" id="10250730at2759"/>
<dbReference type="InterPro" id="IPR036866">
    <property type="entry name" value="RibonucZ/Hydroxyglut_hydro"/>
</dbReference>
<sequence>MTTIQPKPPPPLSLPPSTSYITLQALNTTAQLYVKSANFLSPLIPGHEIYNCPTLAFLLTHKSSNRKILFDAGVRKDYWNYSPLITNHFATSVNVKGLRVEKGVDEVLLDAGVALQEVEAVVWSHWHFDHVGDLSRFPTSTKIVVGPGFKENLLPGYPANPESPLLESDYAGKEMEEISFEGEGELRIGMFRAYDFFGDGSFYLLDVPGHAIGHMCGLARTAENSFVLLGADACHFAGALRPSQYLPMPETLDGRWGLDPYFMNPCPWELFGDCHPGTGEEKRTSPYYTASMALGSAYVEPEMANKSIQGLKEFDASDNVLICLAHDPGLFEVLPLLNDGPRNEINGWKESGYKEMLRLRFLNELPKEGKPGREPIVLGFWRDGKEVSATEALAK</sequence>
<dbReference type="SUPFAM" id="SSF56281">
    <property type="entry name" value="Metallo-hydrolase/oxidoreductase"/>
    <property type="match status" value="1"/>
</dbReference>
<dbReference type="InterPro" id="IPR001279">
    <property type="entry name" value="Metallo-B-lactamas"/>
</dbReference>
<evidence type="ECO:0000313" key="6">
    <source>
        <dbReference type="EMBL" id="PMD38006.1"/>
    </source>
</evidence>
<keyword evidence="3 6" id="KW-0378">Hydrolase</keyword>
<dbReference type="EMBL" id="KZ613948">
    <property type="protein sequence ID" value="PMD38006.1"/>
    <property type="molecule type" value="Genomic_DNA"/>
</dbReference>
<dbReference type="CDD" id="cd07730">
    <property type="entry name" value="metallo-hydrolase-like_MBL-fold"/>
    <property type="match status" value="1"/>
</dbReference>
<evidence type="ECO:0000313" key="7">
    <source>
        <dbReference type="Proteomes" id="UP000235786"/>
    </source>
</evidence>
<organism evidence="6 7">
    <name type="scientific">Hyaloscypha variabilis (strain UAMH 11265 / GT02V1 / F)</name>
    <name type="common">Meliniomyces variabilis</name>
    <dbReference type="NCBI Taxonomy" id="1149755"/>
    <lineage>
        <taxon>Eukaryota</taxon>
        <taxon>Fungi</taxon>
        <taxon>Dikarya</taxon>
        <taxon>Ascomycota</taxon>
        <taxon>Pezizomycotina</taxon>
        <taxon>Leotiomycetes</taxon>
        <taxon>Helotiales</taxon>
        <taxon>Hyaloscyphaceae</taxon>
        <taxon>Hyaloscypha</taxon>
        <taxon>Hyaloscypha variabilis</taxon>
    </lineage>
</organism>
<evidence type="ECO:0000256" key="3">
    <source>
        <dbReference type="ARBA" id="ARBA00022801"/>
    </source>
</evidence>
<dbReference type="Gene3D" id="3.60.15.10">
    <property type="entry name" value="Ribonuclease Z/Hydroxyacylglutathione hydrolase-like"/>
    <property type="match status" value="1"/>
</dbReference>
<keyword evidence="2" id="KW-0479">Metal-binding</keyword>
<dbReference type="SMART" id="SM00849">
    <property type="entry name" value="Lactamase_B"/>
    <property type="match status" value="1"/>
</dbReference>
<name>A0A2J6RHM1_HYAVF</name>
<evidence type="ECO:0000259" key="5">
    <source>
        <dbReference type="SMART" id="SM00849"/>
    </source>
</evidence>
<dbReference type="GO" id="GO:0016787">
    <property type="term" value="F:hydrolase activity"/>
    <property type="evidence" value="ECO:0007669"/>
    <property type="project" value="UniProtKB-KW"/>
</dbReference>